<reference evidence="5 6" key="1">
    <citation type="submission" date="2020-08" db="EMBL/GenBank/DDBJ databases">
        <title>Genomic Encyclopedia of Type Strains, Phase IV (KMG-IV): sequencing the most valuable type-strain genomes for metagenomic binning, comparative biology and taxonomic classification.</title>
        <authorList>
            <person name="Goeker M."/>
        </authorList>
    </citation>
    <scope>NUCLEOTIDE SEQUENCE [LARGE SCALE GENOMIC DNA]</scope>
    <source>
        <strain evidence="5 6">DSM 12141</strain>
    </source>
</reference>
<comment type="function">
    <text evidence="1">May be involved in the biogenesis of curli organelles.</text>
</comment>
<name>A0A7W9TPN9_CASDE</name>
<gene>
    <name evidence="5" type="ORF">HNR28_002565</name>
</gene>
<proteinExistence type="predicted"/>
<dbReference type="AlphaFoldDB" id="A0A7W9TPN9"/>
<dbReference type="InterPro" id="IPR018900">
    <property type="entry name" value="Curli_CsgE"/>
</dbReference>
<dbReference type="Pfam" id="PF10627">
    <property type="entry name" value="CsgE"/>
    <property type="match status" value="1"/>
</dbReference>
<protein>
    <recommendedName>
        <fullName evidence="2">Curli production assembly/transport component CsgE</fullName>
    </recommendedName>
</protein>
<organism evidence="5 6">
    <name type="scientific">Castellaniella defragrans</name>
    <name type="common">Alcaligenes defragrans</name>
    <dbReference type="NCBI Taxonomy" id="75697"/>
    <lineage>
        <taxon>Bacteria</taxon>
        <taxon>Pseudomonadati</taxon>
        <taxon>Pseudomonadota</taxon>
        <taxon>Betaproteobacteria</taxon>
        <taxon>Burkholderiales</taxon>
        <taxon>Alcaligenaceae</taxon>
        <taxon>Castellaniella</taxon>
    </lineage>
</organism>
<feature type="signal peptide" evidence="4">
    <location>
        <begin position="1"/>
        <end position="21"/>
    </location>
</feature>
<evidence type="ECO:0000256" key="2">
    <source>
        <dbReference type="ARBA" id="ARBA00014024"/>
    </source>
</evidence>
<feature type="chain" id="PRO_5030960007" description="Curli production assembly/transport component CsgE" evidence="4">
    <location>
        <begin position="22"/>
        <end position="147"/>
    </location>
</feature>
<dbReference type="EMBL" id="JACHIB010000015">
    <property type="protein sequence ID" value="MBB6084519.1"/>
    <property type="molecule type" value="Genomic_DNA"/>
</dbReference>
<evidence type="ECO:0000313" key="6">
    <source>
        <dbReference type="Proteomes" id="UP000541136"/>
    </source>
</evidence>
<accession>A0A7W9TPN9</accession>
<dbReference type="Proteomes" id="UP000541136">
    <property type="component" value="Unassembled WGS sequence"/>
</dbReference>
<evidence type="ECO:0000256" key="4">
    <source>
        <dbReference type="SAM" id="SignalP"/>
    </source>
</evidence>
<keyword evidence="3 4" id="KW-0732">Signal</keyword>
<sequence length="147" mass="16442">MRSMGLRLGIIIAALLGAAAAAQEPGQEPRDLDQGRIDSDPLRGLVIGRTVTVLGWEFYKSFSEIWQALYPDSQDTITVIERPTAQFGSEIWISYDNQTLFHTFLSPARSRARQESKEAVGIVHDGIESIHIQRRFVQDADLGPEEM</sequence>
<evidence type="ECO:0000256" key="1">
    <source>
        <dbReference type="ARBA" id="ARBA00003989"/>
    </source>
</evidence>
<comment type="caution">
    <text evidence="5">The sequence shown here is derived from an EMBL/GenBank/DDBJ whole genome shotgun (WGS) entry which is preliminary data.</text>
</comment>
<evidence type="ECO:0000313" key="5">
    <source>
        <dbReference type="EMBL" id="MBB6084519.1"/>
    </source>
</evidence>
<dbReference type="RefSeq" id="WP_170288454.1">
    <property type="nucleotide sequence ID" value="NZ_JACHIB010000015.1"/>
</dbReference>
<evidence type="ECO:0000256" key="3">
    <source>
        <dbReference type="ARBA" id="ARBA00022729"/>
    </source>
</evidence>